<reference evidence="10" key="1">
    <citation type="journal article" date="2019" name="Int. J. Syst. Evol. Microbiol.">
        <title>The Global Catalogue of Microorganisms (GCM) 10K type strain sequencing project: providing services to taxonomists for standard genome sequencing and annotation.</title>
        <authorList>
            <consortium name="The Broad Institute Genomics Platform"/>
            <consortium name="The Broad Institute Genome Sequencing Center for Infectious Disease"/>
            <person name="Wu L."/>
            <person name="Ma J."/>
        </authorList>
    </citation>
    <scope>NUCLEOTIDE SEQUENCE [LARGE SCALE GENOMIC DNA]</scope>
    <source>
        <strain evidence="10">JCM 31406</strain>
    </source>
</reference>
<dbReference type="PANTHER" id="PTHR43806:SF11">
    <property type="entry name" value="CEREVISIN-RELATED"/>
    <property type="match status" value="1"/>
</dbReference>
<feature type="signal peptide" evidence="7">
    <location>
        <begin position="1"/>
        <end position="21"/>
    </location>
</feature>
<keyword evidence="3 5" id="KW-0378">Hydrolase</keyword>
<keyword evidence="2 5" id="KW-0645">Protease</keyword>
<keyword evidence="7" id="KW-0732">Signal</keyword>
<evidence type="ECO:0000259" key="8">
    <source>
        <dbReference type="Pfam" id="PF00082"/>
    </source>
</evidence>
<comment type="similarity">
    <text evidence="1 5 6">Belongs to the peptidase S8 family.</text>
</comment>
<sequence>MKKSTTALSRLTLIAAALSLAACGQRSAPAQSALPAPAPLVSGGQIATVRIAPGVTRQALLSAAPGTQIISFHPEGGYAILSVPATLKAASLNGQGLQALGVSAQDVTLEADQDLAVLDDDSPAEGLADGLGSTSWANGATSWAGGTTSWAGGNSFLKSSDWANVQEYWNLINLPLAHQLVPELGRGVKVAVIDTGIDLNHPLLRGHIDTVGAWDFVGGDANPQEEKPVNGQGKYGHGTAVSGVVLQIAPNAEILPMRVLNPNGRGPMSRVLQAMDRAVASGAQVINLSLGSALDSPALNAAIRAALAQGVVVVNSSGNSGTEGMVYPAQNLMTGVFAINSGLLGIGSVDMKGMKSNFSTYSARMSLAAPGEKVVTSYPDNQLAYASGTSFAAPAVSGAAALALSTGAVGLSPVNIATNLRLSAAPSPDVTYRAKMGRGVLNVGAFLSRYR</sequence>
<dbReference type="Proteomes" id="UP000620633">
    <property type="component" value="Unassembled WGS sequence"/>
</dbReference>
<dbReference type="InterPro" id="IPR015500">
    <property type="entry name" value="Peptidase_S8_subtilisin-rel"/>
</dbReference>
<name>A0ABQ2SKB5_9DEIO</name>
<dbReference type="InterPro" id="IPR023827">
    <property type="entry name" value="Peptidase_S8_Asp-AS"/>
</dbReference>
<feature type="active site" description="Charge relay system" evidence="5">
    <location>
        <position position="390"/>
    </location>
</feature>
<accession>A0ABQ2SKB5</accession>
<dbReference type="Gene3D" id="3.40.50.200">
    <property type="entry name" value="Peptidase S8/S53 domain"/>
    <property type="match status" value="1"/>
</dbReference>
<dbReference type="PROSITE" id="PS00136">
    <property type="entry name" value="SUBTILASE_ASP"/>
    <property type="match status" value="1"/>
</dbReference>
<feature type="chain" id="PRO_5046969613" evidence="7">
    <location>
        <begin position="22"/>
        <end position="451"/>
    </location>
</feature>
<keyword evidence="10" id="KW-1185">Reference proteome</keyword>
<dbReference type="PRINTS" id="PR00723">
    <property type="entry name" value="SUBTILISIN"/>
</dbReference>
<proteinExistence type="inferred from homology"/>
<comment type="caution">
    <text evidence="9">The sequence shown here is derived from an EMBL/GenBank/DDBJ whole genome shotgun (WGS) entry which is preliminary data.</text>
</comment>
<evidence type="ECO:0000256" key="4">
    <source>
        <dbReference type="ARBA" id="ARBA00022825"/>
    </source>
</evidence>
<dbReference type="PROSITE" id="PS51257">
    <property type="entry name" value="PROKAR_LIPOPROTEIN"/>
    <property type="match status" value="1"/>
</dbReference>
<keyword evidence="4 5" id="KW-0720">Serine protease</keyword>
<feature type="domain" description="Peptidase S8/S53" evidence="8">
    <location>
        <begin position="185"/>
        <end position="424"/>
    </location>
</feature>
<organism evidence="9 10">
    <name type="scientific">Deinococcus knuensis</name>
    <dbReference type="NCBI Taxonomy" id="1837380"/>
    <lineage>
        <taxon>Bacteria</taxon>
        <taxon>Thermotogati</taxon>
        <taxon>Deinococcota</taxon>
        <taxon>Deinococci</taxon>
        <taxon>Deinococcales</taxon>
        <taxon>Deinococcaceae</taxon>
        <taxon>Deinococcus</taxon>
    </lineage>
</organism>
<dbReference type="PANTHER" id="PTHR43806">
    <property type="entry name" value="PEPTIDASE S8"/>
    <property type="match status" value="1"/>
</dbReference>
<dbReference type="Pfam" id="PF00082">
    <property type="entry name" value="Peptidase_S8"/>
    <property type="match status" value="1"/>
</dbReference>
<evidence type="ECO:0000256" key="7">
    <source>
        <dbReference type="SAM" id="SignalP"/>
    </source>
</evidence>
<dbReference type="RefSeq" id="WP_189102197.1">
    <property type="nucleotide sequence ID" value="NZ_BMQO01000012.1"/>
</dbReference>
<gene>
    <name evidence="9" type="ORF">GCM10008961_24780</name>
</gene>
<evidence type="ECO:0000313" key="10">
    <source>
        <dbReference type="Proteomes" id="UP000620633"/>
    </source>
</evidence>
<dbReference type="PROSITE" id="PS51892">
    <property type="entry name" value="SUBTILASE"/>
    <property type="match status" value="1"/>
</dbReference>
<dbReference type="GO" id="GO:0006508">
    <property type="term" value="P:proteolysis"/>
    <property type="evidence" value="ECO:0007669"/>
    <property type="project" value="UniProtKB-KW"/>
</dbReference>
<dbReference type="InterPro" id="IPR023828">
    <property type="entry name" value="Peptidase_S8_Ser-AS"/>
</dbReference>
<protein>
    <submittedName>
        <fullName evidence="9">Serine protease</fullName>
    </submittedName>
</protein>
<evidence type="ECO:0000256" key="5">
    <source>
        <dbReference type="PROSITE-ProRule" id="PRU01240"/>
    </source>
</evidence>
<evidence type="ECO:0000256" key="3">
    <source>
        <dbReference type="ARBA" id="ARBA00022801"/>
    </source>
</evidence>
<evidence type="ECO:0000256" key="1">
    <source>
        <dbReference type="ARBA" id="ARBA00011073"/>
    </source>
</evidence>
<dbReference type="InterPro" id="IPR050131">
    <property type="entry name" value="Peptidase_S8_subtilisin-like"/>
</dbReference>
<dbReference type="GO" id="GO:0008233">
    <property type="term" value="F:peptidase activity"/>
    <property type="evidence" value="ECO:0007669"/>
    <property type="project" value="UniProtKB-KW"/>
</dbReference>
<dbReference type="InterPro" id="IPR000209">
    <property type="entry name" value="Peptidase_S8/S53_dom"/>
</dbReference>
<dbReference type="EMBL" id="BMQO01000012">
    <property type="protein sequence ID" value="GGS32086.1"/>
    <property type="molecule type" value="Genomic_DNA"/>
</dbReference>
<dbReference type="SUPFAM" id="SSF52743">
    <property type="entry name" value="Subtilisin-like"/>
    <property type="match status" value="1"/>
</dbReference>
<evidence type="ECO:0000313" key="9">
    <source>
        <dbReference type="EMBL" id="GGS32086.1"/>
    </source>
</evidence>
<dbReference type="InterPro" id="IPR036852">
    <property type="entry name" value="Peptidase_S8/S53_dom_sf"/>
</dbReference>
<feature type="active site" description="Charge relay system" evidence="5">
    <location>
        <position position="237"/>
    </location>
</feature>
<evidence type="ECO:0000256" key="2">
    <source>
        <dbReference type="ARBA" id="ARBA00022670"/>
    </source>
</evidence>
<feature type="active site" description="Charge relay system" evidence="5">
    <location>
        <position position="194"/>
    </location>
</feature>
<dbReference type="PROSITE" id="PS00138">
    <property type="entry name" value="SUBTILASE_SER"/>
    <property type="match status" value="1"/>
</dbReference>
<evidence type="ECO:0000256" key="6">
    <source>
        <dbReference type="RuleBase" id="RU003355"/>
    </source>
</evidence>